<dbReference type="PANTHER" id="PTHR43684">
    <property type="match status" value="1"/>
</dbReference>
<dbReference type="Gene3D" id="3.90.226.10">
    <property type="entry name" value="2-enoyl-CoA Hydratase, Chain A, domain 1"/>
    <property type="match status" value="1"/>
</dbReference>
<proteinExistence type="predicted"/>
<evidence type="ECO:0008006" key="6">
    <source>
        <dbReference type="Google" id="ProtNLM"/>
    </source>
</evidence>
<keyword evidence="3" id="KW-0413">Isomerase</keyword>
<evidence type="ECO:0000256" key="2">
    <source>
        <dbReference type="ARBA" id="ARBA00023140"/>
    </source>
</evidence>
<protein>
    <recommendedName>
        <fullName evidence="6">Enoyl-CoA hydratase</fullName>
    </recommendedName>
</protein>
<accession>A0A3M2SGS8</accession>
<dbReference type="CDD" id="cd06558">
    <property type="entry name" value="crotonase-like"/>
    <property type="match status" value="1"/>
</dbReference>
<dbReference type="AlphaFoldDB" id="A0A3M2SGS8"/>
<dbReference type="Proteomes" id="UP000277212">
    <property type="component" value="Unassembled WGS sequence"/>
</dbReference>
<name>A0A3M2SGS8_9HYPO</name>
<organism evidence="4 5">
    <name type="scientific">Fusarium kuroshium</name>
    <dbReference type="NCBI Taxonomy" id="2010991"/>
    <lineage>
        <taxon>Eukaryota</taxon>
        <taxon>Fungi</taxon>
        <taxon>Dikarya</taxon>
        <taxon>Ascomycota</taxon>
        <taxon>Pezizomycotina</taxon>
        <taxon>Sordariomycetes</taxon>
        <taxon>Hypocreomycetidae</taxon>
        <taxon>Hypocreales</taxon>
        <taxon>Nectriaceae</taxon>
        <taxon>Fusarium</taxon>
        <taxon>Fusarium solani species complex</taxon>
    </lineage>
</organism>
<dbReference type="InterPro" id="IPR001753">
    <property type="entry name" value="Enoyl-CoA_hydra/iso"/>
</dbReference>
<evidence type="ECO:0000256" key="1">
    <source>
        <dbReference type="ARBA" id="ARBA00004275"/>
    </source>
</evidence>
<gene>
    <name evidence="4" type="ORF">CDV36_003547</name>
</gene>
<dbReference type="Pfam" id="PF00378">
    <property type="entry name" value="ECH_1"/>
    <property type="match status" value="1"/>
</dbReference>
<evidence type="ECO:0000256" key="3">
    <source>
        <dbReference type="ARBA" id="ARBA00023235"/>
    </source>
</evidence>
<comment type="caution">
    <text evidence="4">The sequence shown here is derived from an EMBL/GenBank/DDBJ whole genome shotgun (WGS) entry which is preliminary data.</text>
</comment>
<dbReference type="InterPro" id="IPR051053">
    <property type="entry name" value="ECH/Chromodomain_protein"/>
</dbReference>
<dbReference type="GO" id="GO:0005777">
    <property type="term" value="C:peroxisome"/>
    <property type="evidence" value="ECO:0007669"/>
    <property type="project" value="UniProtKB-SubCell"/>
</dbReference>
<dbReference type="STRING" id="2010991.A0A3M2SGS8"/>
<keyword evidence="5" id="KW-1185">Reference proteome</keyword>
<dbReference type="GO" id="GO:0004165">
    <property type="term" value="F:delta(3)-delta(2)-enoyl-CoA isomerase activity"/>
    <property type="evidence" value="ECO:0007669"/>
    <property type="project" value="UniProtKB-ARBA"/>
</dbReference>
<comment type="subcellular location">
    <subcellularLocation>
        <location evidence="1">Peroxisome</location>
    </subcellularLocation>
</comment>
<dbReference type="OrthoDB" id="448450at2759"/>
<evidence type="ECO:0000313" key="5">
    <source>
        <dbReference type="Proteomes" id="UP000277212"/>
    </source>
</evidence>
<dbReference type="EMBL" id="NKUJ01000042">
    <property type="protein sequence ID" value="RMJ16763.1"/>
    <property type="molecule type" value="Genomic_DNA"/>
</dbReference>
<dbReference type="PANTHER" id="PTHR43684:SF1">
    <property type="entry name" value="ENOYL-COA DELTA ISOMERASE 2"/>
    <property type="match status" value="1"/>
</dbReference>
<dbReference type="InterPro" id="IPR014748">
    <property type="entry name" value="Enoyl-CoA_hydra_C"/>
</dbReference>
<reference evidence="4 5" key="1">
    <citation type="submission" date="2017-06" db="EMBL/GenBank/DDBJ databases">
        <title>Comparative genomic analysis of Ambrosia Fusariam Clade fungi.</title>
        <authorList>
            <person name="Stajich J.E."/>
            <person name="Carrillo J."/>
            <person name="Kijimoto T."/>
            <person name="Eskalen A."/>
            <person name="O'Donnell K."/>
            <person name="Kasson M."/>
        </authorList>
    </citation>
    <scope>NUCLEOTIDE SEQUENCE [LARGE SCALE GENOMIC DNA]</scope>
    <source>
        <strain evidence="4">UCR3666</strain>
    </source>
</reference>
<dbReference type="Gene3D" id="1.10.12.10">
    <property type="entry name" value="Lyase 2-enoyl-coa Hydratase, Chain A, domain 2"/>
    <property type="match status" value="1"/>
</dbReference>
<dbReference type="SUPFAM" id="SSF52096">
    <property type="entry name" value="ClpP/crotonase"/>
    <property type="match status" value="1"/>
</dbReference>
<sequence length="269" mass="29275">MAPPKFKNLTLEVVNGAIAIITLRREFSANSLHPDLLIEWIAAMRWIIAVPEISVVVQTSAGKFFCTGMDFDNWPPPKDELAENMDSFIANFKVLNELLITCDKVLIAAVNGPCAGYGVTCLALYDLVYAVPSSYYFCPFLKWGFSAEGCSTLTFPQIMGHQKASALLLAGERMSAEELSAAGLITKVTGEKSLMKDVMEVATRISQCPPGAPAATKNLMLTNNREKLLSINALECVVLRTRLHDPACQAAAAAFTERKKKRAVGASRL</sequence>
<evidence type="ECO:0000313" key="4">
    <source>
        <dbReference type="EMBL" id="RMJ16763.1"/>
    </source>
</evidence>
<keyword evidence="2" id="KW-0576">Peroxisome</keyword>
<dbReference type="InterPro" id="IPR029045">
    <property type="entry name" value="ClpP/crotonase-like_dom_sf"/>
</dbReference>